<keyword evidence="1" id="KW-0732">Signal</keyword>
<evidence type="ECO:0000256" key="1">
    <source>
        <dbReference type="SAM" id="SignalP"/>
    </source>
</evidence>
<dbReference type="Proteomes" id="UP000799437">
    <property type="component" value="Unassembled WGS sequence"/>
</dbReference>
<feature type="signal peptide" evidence="1">
    <location>
        <begin position="1"/>
        <end position="19"/>
    </location>
</feature>
<feature type="chain" id="PRO_5025585822" evidence="1">
    <location>
        <begin position="20"/>
        <end position="93"/>
    </location>
</feature>
<name>A0A6A6WEL8_9PEZI</name>
<dbReference type="GeneID" id="54484614"/>
<reference evidence="2" key="1">
    <citation type="journal article" date="2020" name="Stud. Mycol.">
        <title>101 Dothideomycetes genomes: a test case for predicting lifestyles and emergence of pathogens.</title>
        <authorList>
            <person name="Haridas S."/>
            <person name="Albert R."/>
            <person name="Binder M."/>
            <person name="Bloem J."/>
            <person name="Labutti K."/>
            <person name="Salamov A."/>
            <person name="Andreopoulos B."/>
            <person name="Baker S."/>
            <person name="Barry K."/>
            <person name="Bills G."/>
            <person name="Bluhm B."/>
            <person name="Cannon C."/>
            <person name="Castanera R."/>
            <person name="Culley D."/>
            <person name="Daum C."/>
            <person name="Ezra D."/>
            <person name="Gonzalez J."/>
            <person name="Henrissat B."/>
            <person name="Kuo A."/>
            <person name="Liang C."/>
            <person name="Lipzen A."/>
            <person name="Lutzoni F."/>
            <person name="Magnuson J."/>
            <person name="Mondo S."/>
            <person name="Nolan M."/>
            <person name="Ohm R."/>
            <person name="Pangilinan J."/>
            <person name="Park H.-J."/>
            <person name="Ramirez L."/>
            <person name="Alfaro M."/>
            <person name="Sun H."/>
            <person name="Tritt A."/>
            <person name="Yoshinaga Y."/>
            <person name="Zwiers L.-H."/>
            <person name="Turgeon B."/>
            <person name="Goodwin S."/>
            <person name="Spatafora J."/>
            <person name="Crous P."/>
            <person name="Grigoriev I."/>
        </authorList>
    </citation>
    <scope>NUCLEOTIDE SEQUENCE</scope>
    <source>
        <strain evidence="2">CBS 121739</strain>
    </source>
</reference>
<organism evidence="2 3">
    <name type="scientific">Pseudovirgaria hyperparasitica</name>
    <dbReference type="NCBI Taxonomy" id="470096"/>
    <lineage>
        <taxon>Eukaryota</taxon>
        <taxon>Fungi</taxon>
        <taxon>Dikarya</taxon>
        <taxon>Ascomycota</taxon>
        <taxon>Pezizomycotina</taxon>
        <taxon>Dothideomycetes</taxon>
        <taxon>Dothideomycetes incertae sedis</taxon>
        <taxon>Acrospermales</taxon>
        <taxon>Acrospermaceae</taxon>
        <taxon>Pseudovirgaria</taxon>
    </lineage>
</organism>
<proteinExistence type="predicted"/>
<keyword evidence="3" id="KW-1185">Reference proteome</keyword>
<gene>
    <name evidence="2" type="ORF">EJ05DRAFT_474217</name>
</gene>
<dbReference type="RefSeq" id="XP_033602777.1">
    <property type="nucleotide sequence ID" value="XM_033743560.1"/>
</dbReference>
<protein>
    <submittedName>
        <fullName evidence="2">Uncharacterized protein</fullName>
    </submittedName>
</protein>
<evidence type="ECO:0000313" key="2">
    <source>
        <dbReference type="EMBL" id="KAF2760326.1"/>
    </source>
</evidence>
<dbReference type="AlphaFoldDB" id="A0A6A6WEL8"/>
<dbReference type="EMBL" id="ML996568">
    <property type="protein sequence ID" value="KAF2760326.1"/>
    <property type="molecule type" value="Genomic_DNA"/>
</dbReference>
<evidence type="ECO:0000313" key="3">
    <source>
        <dbReference type="Proteomes" id="UP000799437"/>
    </source>
</evidence>
<accession>A0A6A6WEL8</accession>
<sequence>MLYSTLISLLLLGVSTTEARPPTLVQLSRREHETCYSETDIWCCTKNKPLNSLTDCYTDDDEDWVKRRCSSWVEWYLVCCTEDEDEVSSPTIA</sequence>